<evidence type="ECO:0000256" key="1">
    <source>
        <dbReference type="ARBA" id="ARBA00001971"/>
    </source>
</evidence>
<evidence type="ECO:0000256" key="7">
    <source>
        <dbReference type="ARBA" id="ARBA00023033"/>
    </source>
</evidence>
<evidence type="ECO:0000256" key="6">
    <source>
        <dbReference type="ARBA" id="ARBA00023004"/>
    </source>
</evidence>
<evidence type="ECO:0000256" key="3">
    <source>
        <dbReference type="ARBA" id="ARBA00022617"/>
    </source>
</evidence>
<evidence type="ECO:0000256" key="4">
    <source>
        <dbReference type="ARBA" id="ARBA00022723"/>
    </source>
</evidence>
<proteinExistence type="inferred from homology"/>
<evidence type="ECO:0000256" key="2">
    <source>
        <dbReference type="ARBA" id="ARBA00010617"/>
    </source>
</evidence>
<dbReference type="Pfam" id="PF00067">
    <property type="entry name" value="p450"/>
    <property type="match status" value="1"/>
</dbReference>
<dbReference type="SUPFAM" id="SSF48264">
    <property type="entry name" value="Cytochrome P450"/>
    <property type="match status" value="1"/>
</dbReference>
<dbReference type="InterPro" id="IPR001128">
    <property type="entry name" value="Cyt_P450"/>
</dbReference>
<comment type="similarity">
    <text evidence="2 8">Belongs to the cytochrome P450 family.</text>
</comment>
<dbReference type="PROSITE" id="PS00086">
    <property type="entry name" value="CYTOCHROME_P450"/>
    <property type="match status" value="1"/>
</dbReference>
<dbReference type="Gene3D" id="1.10.630.10">
    <property type="entry name" value="Cytochrome P450"/>
    <property type="match status" value="1"/>
</dbReference>
<dbReference type="Proteomes" id="UP001609175">
    <property type="component" value="Unassembled WGS sequence"/>
</dbReference>
<protein>
    <submittedName>
        <fullName evidence="9">Cytochrome P450</fullName>
    </submittedName>
</protein>
<dbReference type="PRINTS" id="PR00359">
    <property type="entry name" value="BP450"/>
</dbReference>
<dbReference type="RefSeq" id="WP_395112782.1">
    <property type="nucleotide sequence ID" value="NZ_JBIMSO010000016.1"/>
</dbReference>
<evidence type="ECO:0000313" key="9">
    <source>
        <dbReference type="EMBL" id="MFH5207336.1"/>
    </source>
</evidence>
<comment type="cofactor">
    <cofactor evidence="1">
        <name>heme</name>
        <dbReference type="ChEBI" id="CHEBI:30413"/>
    </cofactor>
</comment>
<name>A0ABW7JH85_9NOCA</name>
<reference evidence="9 10" key="1">
    <citation type="submission" date="2024-10" db="EMBL/GenBank/DDBJ databases">
        <authorList>
            <person name="Riesco R."/>
        </authorList>
    </citation>
    <scope>NUCLEOTIDE SEQUENCE [LARGE SCALE GENOMIC DNA]</scope>
    <source>
        <strain evidence="9 10">NCIMB 15449</strain>
    </source>
</reference>
<sequence length="96" mass="10660">MDAGEFVYLMAGAANRDPNAFDNPDKLDLRRNPNPHVAFGGGAHFCIGAPLARLEASIALRRLLERWSVIELAESHVRWRPTVNIRGLERLLVTVG</sequence>
<gene>
    <name evidence="9" type="ORF">ACHIPZ_03745</name>
</gene>
<keyword evidence="6 8" id="KW-0408">Iron</keyword>
<keyword evidence="4 8" id="KW-0479">Metal-binding</keyword>
<accession>A0ABW7JH85</accession>
<dbReference type="InterPro" id="IPR036396">
    <property type="entry name" value="Cyt_P450_sf"/>
</dbReference>
<dbReference type="InterPro" id="IPR017972">
    <property type="entry name" value="Cyt_P450_CS"/>
</dbReference>
<evidence type="ECO:0000256" key="8">
    <source>
        <dbReference type="RuleBase" id="RU000461"/>
    </source>
</evidence>
<dbReference type="InterPro" id="IPR002397">
    <property type="entry name" value="Cyt_P450_B"/>
</dbReference>
<keyword evidence="3 8" id="KW-0349">Heme</keyword>
<keyword evidence="7 8" id="KW-0503">Monooxygenase</keyword>
<dbReference type="EMBL" id="JBIMSO010000016">
    <property type="protein sequence ID" value="MFH5207336.1"/>
    <property type="molecule type" value="Genomic_DNA"/>
</dbReference>
<dbReference type="PANTHER" id="PTHR46696">
    <property type="entry name" value="P450, PUTATIVE (EUROFUNG)-RELATED"/>
    <property type="match status" value="1"/>
</dbReference>
<organism evidence="9 10">
    <name type="scientific">Antrihabitans spumae</name>
    <dbReference type="NCBI Taxonomy" id="3373370"/>
    <lineage>
        <taxon>Bacteria</taxon>
        <taxon>Bacillati</taxon>
        <taxon>Actinomycetota</taxon>
        <taxon>Actinomycetes</taxon>
        <taxon>Mycobacteriales</taxon>
        <taxon>Nocardiaceae</taxon>
        <taxon>Antrihabitans</taxon>
    </lineage>
</organism>
<evidence type="ECO:0000313" key="10">
    <source>
        <dbReference type="Proteomes" id="UP001609175"/>
    </source>
</evidence>
<comment type="caution">
    <text evidence="9">The sequence shown here is derived from an EMBL/GenBank/DDBJ whole genome shotgun (WGS) entry which is preliminary data.</text>
</comment>
<dbReference type="PANTHER" id="PTHR46696:SF4">
    <property type="entry name" value="BIOTIN BIOSYNTHESIS CYTOCHROME P450"/>
    <property type="match status" value="1"/>
</dbReference>
<evidence type="ECO:0000256" key="5">
    <source>
        <dbReference type="ARBA" id="ARBA00023002"/>
    </source>
</evidence>
<keyword evidence="5 8" id="KW-0560">Oxidoreductase</keyword>